<gene>
    <name evidence="5" type="ORF">OXX778_LOCUS15971</name>
</gene>
<name>A0A814GB85_9BILA</name>
<dbReference type="InterPro" id="IPR003653">
    <property type="entry name" value="Peptidase_C48_C"/>
</dbReference>
<evidence type="ECO:0000259" key="4">
    <source>
        <dbReference type="PROSITE" id="PS50600"/>
    </source>
</evidence>
<dbReference type="PROSITE" id="PS50600">
    <property type="entry name" value="ULP_PROTEASE"/>
    <property type="match status" value="1"/>
</dbReference>
<dbReference type="GO" id="GO:0006508">
    <property type="term" value="P:proteolysis"/>
    <property type="evidence" value="ECO:0007669"/>
    <property type="project" value="UniProtKB-KW"/>
</dbReference>
<keyword evidence="3" id="KW-0378">Hydrolase</keyword>
<keyword evidence="2" id="KW-0645">Protease</keyword>
<evidence type="ECO:0000313" key="6">
    <source>
        <dbReference type="Proteomes" id="UP000663879"/>
    </source>
</evidence>
<organism evidence="5 6">
    <name type="scientific">Brachionus calyciflorus</name>
    <dbReference type="NCBI Taxonomy" id="104777"/>
    <lineage>
        <taxon>Eukaryota</taxon>
        <taxon>Metazoa</taxon>
        <taxon>Spiralia</taxon>
        <taxon>Gnathifera</taxon>
        <taxon>Rotifera</taxon>
        <taxon>Eurotatoria</taxon>
        <taxon>Monogononta</taxon>
        <taxon>Pseudotrocha</taxon>
        <taxon>Ploima</taxon>
        <taxon>Brachionidae</taxon>
        <taxon>Brachionus</taxon>
    </lineage>
</organism>
<protein>
    <recommendedName>
        <fullName evidence="4">Ubiquitin-like protease family profile domain-containing protein</fullName>
    </recommendedName>
</protein>
<reference evidence="5" key="1">
    <citation type="submission" date="2021-02" db="EMBL/GenBank/DDBJ databases">
        <authorList>
            <person name="Nowell W R."/>
        </authorList>
    </citation>
    <scope>NUCLEOTIDE SEQUENCE</scope>
    <source>
        <strain evidence="5">Ploen Becks lab</strain>
    </source>
</reference>
<dbReference type="Proteomes" id="UP000663879">
    <property type="component" value="Unassembled WGS sequence"/>
</dbReference>
<evidence type="ECO:0000256" key="3">
    <source>
        <dbReference type="ARBA" id="ARBA00022801"/>
    </source>
</evidence>
<dbReference type="AlphaFoldDB" id="A0A814GB85"/>
<keyword evidence="6" id="KW-1185">Reference proteome</keyword>
<dbReference type="EMBL" id="CAJNOC010003652">
    <property type="protein sequence ID" value="CAF0992192.1"/>
    <property type="molecule type" value="Genomic_DNA"/>
</dbReference>
<comment type="similarity">
    <text evidence="1">Belongs to the peptidase C48 family.</text>
</comment>
<dbReference type="GO" id="GO:0008234">
    <property type="term" value="F:cysteine-type peptidase activity"/>
    <property type="evidence" value="ECO:0007669"/>
    <property type="project" value="InterPro"/>
</dbReference>
<comment type="caution">
    <text evidence="5">The sequence shown here is derived from an EMBL/GenBank/DDBJ whole genome shotgun (WGS) entry which is preliminary data.</text>
</comment>
<dbReference type="SUPFAM" id="SSF54001">
    <property type="entry name" value="Cysteine proteinases"/>
    <property type="match status" value="1"/>
</dbReference>
<sequence>MITIVNNGFENLVRWHLSHSMMSKMYFVNTWLQGKYGFSWNHIENNGPRTNNQNEDNVGKKRKRKIVFENPLKDLEFLKRIDFVNIVIKQDQPNNEQASELFSKELFTILKSQIHIYKTFILNDQPTGQDLFDALIKFSDAHLVKSEPIEKEEPSEKRQKLDDPCEIQSLESQSYRLSMPDYYTLENTLFNLETIHDSIFIQVLHAENHWIVLANLHPPYEDSDGFNNWFIYDSLNNPKNYLNRIKTVLKRFSGGSRFFDVIHVNVTKQKGNKDCGLFALGYALSLAMNLDTGKLILDQKKSEMNLILL</sequence>
<evidence type="ECO:0000256" key="2">
    <source>
        <dbReference type="ARBA" id="ARBA00022670"/>
    </source>
</evidence>
<proteinExistence type="inferred from homology"/>
<dbReference type="OrthoDB" id="5985686at2759"/>
<evidence type="ECO:0000313" key="5">
    <source>
        <dbReference type="EMBL" id="CAF0992192.1"/>
    </source>
</evidence>
<accession>A0A814GB85</accession>
<dbReference type="Gene3D" id="3.40.395.10">
    <property type="entry name" value="Adenoviral Proteinase, Chain A"/>
    <property type="match status" value="1"/>
</dbReference>
<evidence type="ECO:0000256" key="1">
    <source>
        <dbReference type="ARBA" id="ARBA00005234"/>
    </source>
</evidence>
<dbReference type="InterPro" id="IPR038765">
    <property type="entry name" value="Papain-like_cys_pep_sf"/>
</dbReference>
<feature type="domain" description="Ubiquitin-like protease family profile" evidence="4">
    <location>
        <begin position="68"/>
        <end position="286"/>
    </location>
</feature>